<comment type="similarity">
    <text evidence="1">Belongs to the peptidase S58 family.</text>
</comment>
<comment type="caution">
    <text evidence="2">The sequence shown here is derived from an EMBL/GenBank/DDBJ whole genome shotgun (WGS) entry which is preliminary data.</text>
</comment>
<dbReference type="InterPro" id="IPR016117">
    <property type="entry name" value="ArgJ-like_dom_sf"/>
</dbReference>
<dbReference type="Pfam" id="PF03576">
    <property type="entry name" value="Peptidase_S58"/>
    <property type="match status" value="1"/>
</dbReference>
<evidence type="ECO:0000313" key="2">
    <source>
        <dbReference type="EMBL" id="HIW94529.1"/>
    </source>
</evidence>
<evidence type="ECO:0000256" key="1">
    <source>
        <dbReference type="ARBA" id="ARBA00007068"/>
    </source>
</evidence>
<dbReference type="Proteomes" id="UP000824192">
    <property type="component" value="Unassembled WGS sequence"/>
</dbReference>
<dbReference type="Gene3D" id="3.60.70.12">
    <property type="entry name" value="L-amino peptidase D-ALA esterase/amidase"/>
    <property type="match status" value="1"/>
</dbReference>
<dbReference type="AlphaFoldDB" id="A0A9D1UNM9"/>
<reference evidence="2" key="2">
    <citation type="submission" date="2021-04" db="EMBL/GenBank/DDBJ databases">
        <authorList>
            <person name="Gilroy R."/>
        </authorList>
    </citation>
    <scope>NUCLEOTIDE SEQUENCE</scope>
    <source>
        <strain evidence="2">ChiGjej6B6-1540</strain>
    </source>
</reference>
<gene>
    <name evidence="2" type="ORF">H9868_08350</name>
</gene>
<dbReference type="CDD" id="cd02253">
    <property type="entry name" value="DmpA"/>
    <property type="match status" value="1"/>
</dbReference>
<accession>A0A9D1UNM9</accession>
<dbReference type="SUPFAM" id="SSF56266">
    <property type="entry name" value="DmpA/ArgJ-like"/>
    <property type="match status" value="1"/>
</dbReference>
<protein>
    <submittedName>
        <fullName evidence="2">P1 family peptidase</fullName>
    </submittedName>
</protein>
<dbReference type="EMBL" id="DXGA01000177">
    <property type="protein sequence ID" value="HIW94529.1"/>
    <property type="molecule type" value="Genomic_DNA"/>
</dbReference>
<reference evidence="2" key="1">
    <citation type="journal article" date="2021" name="PeerJ">
        <title>Extensive microbial diversity within the chicken gut microbiome revealed by metagenomics and culture.</title>
        <authorList>
            <person name="Gilroy R."/>
            <person name="Ravi A."/>
            <person name="Getino M."/>
            <person name="Pursley I."/>
            <person name="Horton D.L."/>
            <person name="Alikhan N.F."/>
            <person name="Baker D."/>
            <person name="Gharbi K."/>
            <person name="Hall N."/>
            <person name="Watson M."/>
            <person name="Adriaenssens E.M."/>
            <person name="Foster-Nyarko E."/>
            <person name="Jarju S."/>
            <person name="Secka A."/>
            <person name="Antonio M."/>
            <person name="Oren A."/>
            <person name="Chaudhuri R.R."/>
            <person name="La Ragione R."/>
            <person name="Hildebrand F."/>
            <person name="Pallen M.J."/>
        </authorList>
    </citation>
    <scope>NUCLEOTIDE SEQUENCE</scope>
    <source>
        <strain evidence="2">ChiGjej6B6-1540</strain>
    </source>
</reference>
<dbReference type="InterPro" id="IPR005321">
    <property type="entry name" value="Peptidase_S58_DmpA"/>
</dbReference>
<evidence type="ECO:0000313" key="3">
    <source>
        <dbReference type="Proteomes" id="UP000824192"/>
    </source>
</evidence>
<dbReference type="GO" id="GO:0004177">
    <property type="term" value="F:aminopeptidase activity"/>
    <property type="evidence" value="ECO:0007669"/>
    <property type="project" value="TreeGrafter"/>
</dbReference>
<name>A0A9D1UNM9_9FIRM</name>
<proteinExistence type="inferred from homology"/>
<dbReference type="PANTHER" id="PTHR36512">
    <property type="entry name" value="D-AMINOPEPTIDASE"/>
    <property type="match status" value="1"/>
</dbReference>
<organism evidence="2 3">
    <name type="scientific">Candidatus Flavonifractor merdipullorum</name>
    <dbReference type="NCBI Taxonomy" id="2838590"/>
    <lineage>
        <taxon>Bacteria</taxon>
        <taxon>Bacillati</taxon>
        <taxon>Bacillota</taxon>
        <taxon>Clostridia</taxon>
        <taxon>Eubacteriales</taxon>
        <taxon>Oscillospiraceae</taxon>
        <taxon>Flavonifractor</taxon>
    </lineage>
</organism>
<dbReference type="PANTHER" id="PTHR36512:SF3">
    <property type="entry name" value="BLR5678 PROTEIN"/>
    <property type="match status" value="1"/>
</dbReference>
<sequence length="367" mass="39152">MWNTADIQKRGAIFLQTRASYHGLKVGSLPAGPRNQITDVPGVTVGHCTVDTDTHKTGVTVLFPCAENPFVHKLPAAAFVLNGYGKSAGLVQIQELGTLESPIALTNTLNVGKVHDALVGYLVERCEAEGVELRSVNPVVCECNDSTLNDICHRAVEESHVRAAMEQAGADFDEGDVGAGKGMVCHDLKGGIGSASRLMEVDGKTYTLGVLVLANHGNLRDLTIDGQHIGPTLSDLLNVGQTEDQGSCIAIVATDLPLDARQLERVAKRVSVGLARLGSYIGHGSGEVFVAFSTANPYDHRVKENLRTVTAFREDSMDLPFQAAAECAEEAVLNCLFTARTVTGFQGKTIRALTDLWTPEAGFQKGE</sequence>